<dbReference type="SUPFAM" id="SSF82185">
    <property type="entry name" value="Histone H3 K4-specific methyltransferase SET7/9 N-terminal domain"/>
    <property type="match status" value="1"/>
</dbReference>
<proteinExistence type="predicted"/>
<dbReference type="EMBL" id="CAXAMN010008147">
    <property type="protein sequence ID" value="CAK9024153.1"/>
    <property type="molecule type" value="Genomic_DNA"/>
</dbReference>
<organism evidence="5 6">
    <name type="scientific">Durusdinium trenchii</name>
    <dbReference type="NCBI Taxonomy" id="1381693"/>
    <lineage>
        <taxon>Eukaryota</taxon>
        <taxon>Sar</taxon>
        <taxon>Alveolata</taxon>
        <taxon>Dinophyceae</taxon>
        <taxon>Suessiales</taxon>
        <taxon>Symbiodiniaceae</taxon>
        <taxon>Durusdinium</taxon>
    </lineage>
</organism>
<dbReference type="PANTHER" id="PTHR23084">
    <property type="entry name" value="PHOSPHATIDYLINOSITOL-4-PHOSPHATE 5-KINASE RELATED"/>
    <property type="match status" value="1"/>
</dbReference>
<evidence type="ECO:0000256" key="3">
    <source>
        <dbReference type="SAM" id="Phobius"/>
    </source>
</evidence>
<evidence type="ECO:0000256" key="1">
    <source>
        <dbReference type="ARBA" id="ARBA00022737"/>
    </source>
</evidence>
<dbReference type="InterPro" id="IPR003409">
    <property type="entry name" value="MORN"/>
</dbReference>
<feature type="transmembrane region" description="Helical" evidence="3">
    <location>
        <begin position="804"/>
        <end position="829"/>
    </location>
</feature>
<reference evidence="5 6" key="1">
    <citation type="submission" date="2024-02" db="EMBL/GenBank/DDBJ databases">
        <authorList>
            <person name="Chen Y."/>
            <person name="Shah S."/>
            <person name="Dougan E. K."/>
            <person name="Thang M."/>
            <person name="Chan C."/>
        </authorList>
    </citation>
    <scope>NUCLEOTIDE SEQUENCE [LARGE SCALE GENOMIC DNA]</scope>
</reference>
<evidence type="ECO:0000313" key="5">
    <source>
        <dbReference type="EMBL" id="CAK9024153.1"/>
    </source>
</evidence>
<name>A0ABP0KD45_9DINO</name>
<feature type="transmembrane region" description="Helical" evidence="3">
    <location>
        <begin position="645"/>
        <end position="667"/>
    </location>
</feature>
<feature type="transmembrane region" description="Helical" evidence="3">
    <location>
        <begin position="179"/>
        <end position="199"/>
    </location>
</feature>
<feature type="transmembrane region" description="Helical" evidence="3">
    <location>
        <begin position="535"/>
        <end position="553"/>
    </location>
</feature>
<dbReference type="SMART" id="SM00698">
    <property type="entry name" value="MORN"/>
    <property type="match status" value="3"/>
</dbReference>
<sequence length="890" mass="97537">MVSKPGLGPLGISLVVSLFSLVPATSATHDVRKHEQSIISAEANVMRRDVAATEDELRGGTAKVSHAWHASAQTSFPRTSGAPWPNPVHHAVQHVNPDASQGTGAVGQGPAGKDAKGGKAPNDVKEAEAIVEKFFKIEAMVARETGLPLNSSSAAEKEMEEAAKKEEEDEEEEEGRIDLLYASMIVCVILVAGLAYYRLMLEVEGLRDKSLGHGTTKSCEHNVLEGNATYEGGWLNGQKHGNGVLTGKANDMQEGHGKEEWADGSVFEGDFKAGAKHGRGQFIWSTLCRYEGEFDNNDMHGEGVYTWSDGRGYSGHDNSCEVRSYHGQFHHLGMLVAFGLEGSLKTRMLRRNLRRCPLAFLATMVAVFDKIACEPRNFDVLLIAGQMLPRMHKGGVPEGHPFLIEEIVFGAFRLNERILVYRSNVAQTALRSDMSSTDGPNLAQLGKKRLHELDWFRALMVILVVYAHISRSGMRGGVYGKIANDDRIYNMVDPSPLGVRWISSVRQYCLPLLFFVSGAACACSFKKTPGSFGKIIVYTFLGVSLNAALWLLGPQNPDCDPGTAYGRAECQGAVFDFTICPFSGKIFPIVFQMWYTAMLLVLMLLNWPLFAFLRNNTCSSALILQLIMTIGVQAALAIVDESITKPWLVIGLMALTEVLFVALSITGKKLGGRPELLRFLHYGLGALATLQFGCIPIAPEIEHISTAFMLFIFCGFNKSFQLGFVLTLARLPGQHDVLPIVSLYWPMMAILRTLTAPSTNWYAAGNLTYPYYPRLLDRADYVAGAVVVMFVVDRLGRMMNCKPLPAFMGYGALLLYLLHPWMMALLIVAVRGTRLEDTGSIWIMCILVSGLAGFVATCPWRSCAARSPKQYGTSSDSEASMEEEDSHGSA</sequence>
<evidence type="ECO:0008006" key="7">
    <source>
        <dbReference type="Google" id="ProtNLM"/>
    </source>
</evidence>
<keyword evidence="3" id="KW-0812">Transmembrane</keyword>
<evidence type="ECO:0000256" key="4">
    <source>
        <dbReference type="SAM" id="SignalP"/>
    </source>
</evidence>
<feature type="compositionally biased region" description="Acidic residues" evidence="2">
    <location>
        <begin position="879"/>
        <end position="890"/>
    </location>
</feature>
<keyword evidence="4" id="KW-0732">Signal</keyword>
<feature type="region of interest" description="Disordered" evidence="2">
    <location>
        <begin position="866"/>
        <end position="890"/>
    </location>
</feature>
<dbReference type="Gene3D" id="2.20.110.10">
    <property type="entry name" value="Histone H3 K4-specific methyltransferase SET7/9 N-terminal domain"/>
    <property type="match status" value="1"/>
</dbReference>
<keyword evidence="1" id="KW-0677">Repeat</keyword>
<feature type="transmembrane region" description="Helical" evidence="3">
    <location>
        <begin position="679"/>
        <end position="698"/>
    </location>
</feature>
<feature type="compositionally biased region" description="Basic and acidic residues" evidence="2">
    <location>
        <begin position="113"/>
        <end position="122"/>
    </location>
</feature>
<evidence type="ECO:0000313" key="6">
    <source>
        <dbReference type="Proteomes" id="UP001642484"/>
    </source>
</evidence>
<feature type="signal peptide" evidence="4">
    <location>
        <begin position="1"/>
        <end position="27"/>
    </location>
</feature>
<keyword evidence="3" id="KW-0472">Membrane</keyword>
<accession>A0ABP0KD45</accession>
<feature type="region of interest" description="Disordered" evidence="2">
    <location>
        <begin position="148"/>
        <end position="173"/>
    </location>
</feature>
<protein>
    <recommendedName>
        <fullName evidence="7">Acyltransferase 3 domain-containing protein</fullName>
    </recommendedName>
</protein>
<feature type="transmembrane region" description="Helical" evidence="3">
    <location>
        <begin position="593"/>
        <end position="613"/>
    </location>
</feature>
<feature type="compositionally biased region" description="Basic and acidic residues" evidence="2">
    <location>
        <begin position="155"/>
        <end position="166"/>
    </location>
</feature>
<feature type="transmembrane region" description="Helical" evidence="3">
    <location>
        <begin position="841"/>
        <end position="860"/>
    </location>
</feature>
<dbReference type="Proteomes" id="UP001642484">
    <property type="component" value="Unassembled WGS sequence"/>
</dbReference>
<evidence type="ECO:0000256" key="2">
    <source>
        <dbReference type="SAM" id="MobiDB-lite"/>
    </source>
</evidence>
<feature type="transmembrane region" description="Helical" evidence="3">
    <location>
        <begin position="620"/>
        <end position="639"/>
    </location>
</feature>
<keyword evidence="3" id="KW-1133">Transmembrane helix</keyword>
<comment type="caution">
    <text evidence="5">The sequence shown here is derived from an EMBL/GenBank/DDBJ whole genome shotgun (WGS) entry which is preliminary data.</text>
</comment>
<dbReference type="Pfam" id="PF02493">
    <property type="entry name" value="MORN"/>
    <property type="match status" value="4"/>
</dbReference>
<gene>
    <name evidence="5" type="ORF">CCMP2556_LOCUS15517</name>
</gene>
<dbReference type="PANTHER" id="PTHR23084:SF263">
    <property type="entry name" value="MORN REPEAT-CONTAINING PROTEIN 1"/>
    <property type="match status" value="1"/>
</dbReference>
<feature type="chain" id="PRO_5047318057" description="Acyltransferase 3 domain-containing protein" evidence="4">
    <location>
        <begin position="28"/>
        <end position="890"/>
    </location>
</feature>
<keyword evidence="6" id="KW-1185">Reference proteome</keyword>
<feature type="transmembrane region" description="Helical" evidence="3">
    <location>
        <begin position="704"/>
        <end position="725"/>
    </location>
</feature>
<feature type="region of interest" description="Disordered" evidence="2">
    <location>
        <begin position="88"/>
        <end position="122"/>
    </location>
</feature>